<dbReference type="KEGG" id="liu:OU989_23245"/>
<gene>
    <name evidence="1" type="ORF">OU989_23245</name>
</gene>
<dbReference type="AlphaFoldDB" id="A0AAJ5UTM8"/>
<organism evidence="1 2">
    <name type="scientific">Lysinibacillus irui</name>
    <dbReference type="NCBI Taxonomy" id="2998077"/>
    <lineage>
        <taxon>Bacteria</taxon>
        <taxon>Bacillati</taxon>
        <taxon>Bacillota</taxon>
        <taxon>Bacilli</taxon>
        <taxon>Bacillales</taxon>
        <taxon>Bacillaceae</taxon>
        <taxon>Lysinibacillus</taxon>
    </lineage>
</organism>
<accession>A0AAJ5UTM8</accession>
<name>A0AAJ5UTM8_9BACI</name>
<dbReference type="Proteomes" id="UP001219585">
    <property type="component" value="Plasmid unnamed"/>
</dbReference>
<dbReference type="EMBL" id="CP113528">
    <property type="protein sequence ID" value="WDV09206.1"/>
    <property type="molecule type" value="Genomic_DNA"/>
</dbReference>
<proteinExistence type="predicted"/>
<evidence type="ECO:0000313" key="2">
    <source>
        <dbReference type="Proteomes" id="UP001219585"/>
    </source>
</evidence>
<evidence type="ECO:0000313" key="1">
    <source>
        <dbReference type="EMBL" id="WDV09206.1"/>
    </source>
</evidence>
<dbReference type="RefSeq" id="WP_274797428.1">
    <property type="nucleotide sequence ID" value="NZ_CP113528.1"/>
</dbReference>
<sequence>MNHEEELKRLLADFTEDSGFRDQYGYIVHQKKENKDAVMKPDGKGEATLYTAIAVIAVATGNYKQDDWDKNSANKSLEELLTTLLKKSWGNKDNLGRYHPIRHPEDIDYYKYRNDVKSRMSPLTKDSFGAIVAGSYYSYACPNSSQEVRKLARDLMTKWTEYLILFQWRTHSIYIENEFEYVKDADKKIKYKYIYSDNTLKNRKSYKGTGSFMLLPHEIYALQNVAAHLGIATSQWNAWENMTPELKQTFIDFAAPYIAQYAGEALDNLLQSYKGAFPYSIPLGPPDWSLGKINGVFTFEIPSSIRDQIVTSFKEAIKDLLREIVRLDNYNDYQGDELLGILINRVLDLFPDVLGRDSWRTILTKSIQQVLPWITKSGWLEALTFIGSLQLLKTQSISSISYTLWIYAVECEARPEMKDLLKTEEFFSYLRGNENPNSLWAWIAEDSGRVSEHLQLFESKDWNYWWRFAYQEDKFNDWLKKPEDQSNEIINQNECNNSPRLDYLVLSGLAEKGAPVGLTDTLSDWWGDFMKLAGDAANQFINNLTAEIQRQFSQAGYYIQEKINEVGELIRETWSNTLEYTNEKFFQGNLIEKSTWNPVGILIHKWAKIDGKVIEEFWSETGDLLERITNHIDGSIIEEYWKQNGEIERIIFPIDGTLIHEYWNREGEKYWKGVWSNVDGAAENMIERLIHPIDGTLIHEYWNREGEKYWKGVWSNVEGAAKDMIERLTERSDGTIEKEAWDGAGKWGRTVWNTAGEVIERVGDLLPDLHWPPW</sequence>
<keyword evidence="1" id="KW-0614">Plasmid</keyword>
<geneLocation type="plasmid" evidence="1 2">
    <name>unnamed</name>
</geneLocation>
<protein>
    <submittedName>
        <fullName evidence="1">Uncharacterized protein</fullName>
    </submittedName>
</protein>
<reference evidence="1" key="1">
    <citation type="submission" date="2022-11" db="EMBL/GenBank/DDBJ databases">
        <title>Lysinibacillus irui.</title>
        <authorList>
            <person name="Akintayo S.O."/>
        </authorList>
    </citation>
    <scope>NUCLEOTIDE SEQUENCE</scope>
    <source>
        <strain evidence="1">IRB4-01</strain>
        <plasmid evidence="1">unnamed</plasmid>
    </source>
</reference>